<reference evidence="2 3" key="1">
    <citation type="journal article" date="2015" name="Stand. Genomic Sci.">
        <title>Genomic Encyclopedia of Bacterial and Archaeal Type Strains, Phase III: the genomes of soil and plant-associated and newly described type strains.</title>
        <authorList>
            <person name="Whitman W.B."/>
            <person name="Woyke T."/>
            <person name="Klenk H.P."/>
            <person name="Zhou Y."/>
            <person name="Lilburn T.G."/>
            <person name="Beck B.J."/>
            <person name="De Vos P."/>
            <person name="Vandamme P."/>
            <person name="Eisen J.A."/>
            <person name="Garrity G."/>
            <person name="Hugenholtz P."/>
            <person name="Kyrpides N.C."/>
        </authorList>
    </citation>
    <scope>NUCLEOTIDE SEQUENCE [LARGE SCALE GENOMIC DNA]</scope>
    <source>
        <strain evidence="2 3">CGMCC 1.10948</strain>
    </source>
</reference>
<sequence>MIARRILRLVLAVLVTAGLMVAPLVTPAAAEPLMASDMQMTDAQDMSADMPCCPDEQNSKQCQDCPLLAMCVLKVLQAGPAIATAIRYARPLALLRPLDDALVDGLTRPPPDHPPRSIV</sequence>
<feature type="chain" id="PRO_5021950419" evidence="1">
    <location>
        <begin position="31"/>
        <end position="119"/>
    </location>
</feature>
<evidence type="ECO:0000313" key="3">
    <source>
        <dbReference type="Proteomes" id="UP000316291"/>
    </source>
</evidence>
<evidence type="ECO:0000313" key="2">
    <source>
        <dbReference type="EMBL" id="TWI70891.1"/>
    </source>
</evidence>
<keyword evidence="3" id="KW-1185">Reference proteome</keyword>
<name>A0A562RP74_9BRAD</name>
<comment type="caution">
    <text evidence="2">The sequence shown here is derived from an EMBL/GenBank/DDBJ whole genome shotgun (WGS) entry which is preliminary data.</text>
</comment>
<dbReference type="OrthoDB" id="8403094at2"/>
<accession>A0A562RP74</accession>
<protein>
    <submittedName>
        <fullName evidence="2">Uncharacterized protein</fullName>
    </submittedName>
</protein>
<evidence type="ECO:0000256" key="1">
    <source>
        <dbReference type="SAM" id="SignalP"/>
    </source>
</evidence>
<organism evidence="2 3">
    <name type="scientific">Bradyrhizobium huanghuaihaiense</name>
    <dbReference type="NCBI Taxonomy" id="990078"/>
    <lineage>
        <taxon>Bacteria</taxon>
        <taxon>Pseudomonadati</taxon>
        <taxon>Pseudomonadota</taxon>
        <taxon>Alphaproteobacteria</taxon>
        <taxon>Hyphomicrobiales</taxon>
        <taxon>Nitrobacteraceae</taxon>
        <taxon>Bradyrhizobium</taxon>
    </lineage>
</organism>
<dbReference type="EMBL" id="VLLA01000007">
    <property type="protein sequence ID" value="TWI70891.1"/>
    <property type="molecule type" value="Genomic_DNA"/>
</dbReference>
<feature type="signal peptide" evidence="1">
    <location>
        <begin position="1"/>
        <end position="30"/>
    </location>
</feature>
<gene>
    <name evidence="2" type="ORF">IQ16_03304</name>
</gene>
<dbReference type="AlphaFoldDB" id="A0A562RP74"/>
<dbReference type="Proteomes" id="UP000316291">
    <property type="component" value="Unassembled WGS sequence"/>
</dbReference>
<proteinExistence type="predicted"/>
<keyword evidence="1" id="KW-0732">Signal</keyword>
<dbReference type="RefSeq" id="WP_018642401.1">
    <property type="nucleotide sequence ID" value="NZ_VLLA01000007.1"/>
</dbReference>